<dbReference type="PANTHER" id="PTHR35792:SF1">
    <property type="entry name" value="SLL0268 PROTEIN"/>
    <property type="match status" value="1"/>
</dbReference>
<dbReference type="AlphaFoldDB" id="A0A6B8RP66"/>
<dbReference type="EMBL" id="CP034235">
    <property type="protein sequence ID" value="QGQ97482.1"/>
    <property type="molecule type" value="Genomic_DNA"/>
</dbReference>
<evidence type="ECO:0000313" key="3">
    <source>
        <dbReference type="EMBL" id="QGQ97482.1"/>
    </source>
</evidence>
<sequence>MGNNVDGKDFIIGAVVGGLLGAMAALLLAPKSGRELRQDLTEQYGTISEKTQQIASTVSEKTQQIASTVGEKTASIAKSATTHTNEWVDKAKDVAGTVIDEVKIWSEKRKQAGENAESSDEVVAESEQEAK</sequence>
<keyword evidence="2" id="KW-0812">Transmembrane</keyword>
<proteinExistence type="predicted"/>
<dbReference type="RefSeq" id="WP_155702587.1">
    <property type="nucleotide sequence ID" value="NZ_CP034235.1"/>
</dbReference>
<dbReference type="OrthoDB" id="9810874at2"/>
<dbReference type="InterPro" id="IPR052928">
    <property type="entry name" value="Desiccation-related_membrane"/>
</dbReference>
<keyword evidence="2" id="KW-1133">Transmembrane helix</keyword>
<reference evidence="4" key="1">
    <citation type="submission" date="2018-11" db="EMBL/GenBank/DDBJ databases">
        <title>Complete genome sequence of Paenibacillus sp. ML311-T8.</title>
        <authorList>
            <person name="Nam Y.-D."/>
            <person name="Kang J."/>
            <person name="Chung W.-H."/>
            <person name="Park Y.S."/>
        </authorList>
    </citation>
    <scope>NUCLEOTIDE SEQUENCE [LARGE SCALE GENOMIC DNA]</scope>
    <source>
        <strain evidence="4">ML311-T8</strain>
    </source>
</reference>
<organism evidence="3 4">
    <name type="scientific">Paenibacillus psychroresistens</name>
    <dbReference type="NCBI Taxonomy" id="1778678"/>
    <lineage>
        <taxon>Bacteria</taxon>
        <taxon>Bacillati</taxon>
        <taxon>Bacillota</taxon>
        <taxon>Bacilli</taxon>
        <taxon>Bacillales</taxon>
        <taxon>Paenibacillaceae</taxon>
        <taxon>Paenibacillus</taxon>
    </lineage>
</organism>
<protein>
    <submittedName>
        <fullName evidence="3">YtxH domain-containing protein</fullName>
    </submittedName>
</protein>
<gene>
    <name evidence="3" type="ORF">EHS13_22635</name>
</gene>
<keyword evidence="4" id="KW-1185">Reference proteome</keyword>
<accession>A0A6B8RP66</accession>
<feature type="region of interest" description="Disordered" evidence="1">
    <location>
        <begin position="109"/>
        <end position="131"/>
    </location>
</feature>
<keyword evidence="2" id="KW-0472">Membrane</keyword>
<feature type="compositionally biased region" description="Acidic residues" evidence="1">
    <location>
        <begin position="117"/>
        <end position="131"/>
    </location>
</feature>
<dbReference type="PANTHER" id="PTHR35792">
    <property type="entry name" value="GENERAL STRESS PROTEIN"/>
    <property type="match status" value="1"/>
</dbReference>
<dbReference type="Pfam" id="PF12732">
    <property type="entry name" value="YtxH"/>
    <property type="match status" value="1"/>
</dbReference>
<feature type="transmembrane region" description="Helical" evidence="2">
    <location>
        <begin position="12"/>
        <end position="29"/>
    </location>
</feature>
<dbReference type="InterPro" id="IPR024623">
    <property type="entry name" value="YtxH"/>
</dbReference>
<evidence type="ECO:0000256" key="1">
    <source>
        <dbReference type="SAM" id="MobiDB-lite"/>
    </source>
</evidence>
<dbReference type="Proteomes" id="UP000426246">
    <property type="component" value="Chromosome"/>
</dbReference>
<evidence type="ECO:0000313" key="4">
    <source>
        <dbReference type="Proteomes" id="UP000426246"/>
    </source>
</evidence>
<evidence type="ECO:0000256" key="2">
    <source>
        <dbReference type="SAM" id="Phobius"/>
    </source>
</evidence>
<dbReference type="KEGG" id="ppsc:EHS13_22635"/>
<name>A0A6B8RP66_9BACL</name>